<reference evidence="4" key="1">
    <citation type="journal article" date="2021" name="Nat. Commun.">
        <title>Genetic determinants of endophytism in the Arabidopsis root mycobiome.</title>
        <authorList>
            <person name="Mesny F."/>
            <person name="Miyauchi S."/>
            <person name="Thiergart T."/>
            <person name="Pickel B."/>
            <person name="Atanasova L."/>
            <person name="Karlsson M."/>
            <person name="Huettel B."/>
            <person name="Barry K.W."/>
            <person name="Haridas S."/>
            <person name="Chen C."/>
            <person name="Bauer D."/>
            <person name="Andreopoulos W."/>
            <person name="Pangilinan J."/>
            <person name="LaButti K."/>
            <person name="Riley R."/>
            <person name="Lipzen A."/>
            <person name="Clum A."/>
            <person name="Drula E."/>
            <person name="Henrissat B."/>
            <person name="Kohler A."/>
            <person name="Grigoriev I.V."/>
            <person name="Martin F.M."/>
            <person name="Hacquard S."/>
        </authorList>
    </citation>
    <scope>NUCLEOTIDE SEQUENCE</scope>
    <source>
        <strain evidence="4">MPI-CAGE-CH-0243</strain>
    </source>
</reference>
<evidence type="ECO:0000313" key="4">
    <source>
        <dbReference type="EMBL" id="KAH7121034.1"/>
    </source>
</evidence>
<dbReference type="InterPro" id="IPR024079">
    <property type="entry name" value="MetalloPept_cat_dom_sf"/>
</dbReference>
<dbReference type="NCBIfam" id="TIGR02232">
    <property type="entry name" value="myxo_disulf_rpt"/>
    <property type="match status" value="1"/>
</dbReference>
<dbReference type="SUPFAM" id="SSF55486">
    <property type="entry name" value="Metalloproteases ('zincins'), catalytic domain"/>
    <property type="match status" value="1"/>
</dbReference>
<evidence type="ECO:0000256" key="3">
    <source>
        <dbReference type="ARBA" id="ARBA00023157"/>
    </source>
</evidence>
<accession>A0A9P9DLE0</accession>
<evidence type="ECO:0000256" key="2">
    <source>
        <dbReference type="ARBA" id="ARBA00022737"/>
    </source>
</evidence>
<keyword evidence="2" id="KW-0677">Repeat</keyword>
<protein>
    <submittedName>
        <fullName evidence="4">Uncharacterized protein</fullName>
    </submittedName>
</protein>
<proteinExistence type="predicted"/>
<evidence type="ECO:0000256" key="1">
    <source>
        <dbReference type="ARBA" id="ARBA00022729"/>
    </source>
</evidence>
<dbReference type="EMBL" id="JAGMWT010000010">
    <property type="protein sequence ID" value="KAH7121034.1"/>
    <property type="molecule type" value="Genomic_DNA"/>
</dbReference>
<dbReference type="GO" id="GO:0004222">
    <property type="term" value="F:metalloendopeptidase activity"/>
    <property type="evidence" value="ECO:0007669"/>
    <property type="project" value="TreeGrafter"/>
</dbReference>
<keyword evidence="3" id="KW-1015">Disulfide bond</keyword>
<dbReference type="PANTHER" id="PTHR10127">
    <property type="entry name" value="DISCOIDIN, CUB, EGF, LAMININ , AND ZINC METALLOPROTEASE DOMAIN CONTAINING"/>
    <property type="match status" value="1"/>
</dbReference>
<dbReference type="PANTHER" id="PTHR10127:SF850">
    <property type="entry name" value="METALLOENDOPEPTIDASE"/>
    <property type="match status" value="1"/>
</dbReference>
<name>A0A9P9DLE0_9PLEO</name>
<dbReference type="Proteomes" id="UP000700596">
    <property type="component" value="Unassembled WGS sequence"/>
</dbReference>
<evidence type="ECO:0000313" key="5">
    <source>
        <dbReference type="Proteomes" id="UP000700596"/>
    </source>
</evidence>
<dbReference type="InterPro" id="IPR011936">
    <property type="entry name" value="Myxo_disulph_rpt"/>
</dbReference>
<comment type="caution">
    <text evidence="4">The sequence shown here is derived from an EMBL/GenBank/DDBJ whole genome shotgun (WGS) entry which is preliminary data.</text>
</comment>
<dbReference type="Pfam" id="PF13948">
    <property type="entry name" value="DUF4215"/>
    <property type="match status" value="1"/>
</dbReference>
<keyword evidence="5" id="KW-1185">Reference proteome</keyword>
<dbReference type="OrthoDB" id="291007at2759"/>
<sequence>MCVYGFVFVPPPVPIITTTHHAPRLPSFLLALPTIFLTFTSAQTPPPLLPPSLNLTTVTLPLTPNPILLNTTEPGTATPRTITYFTLNNALITDGDVILGPSSLLPSQNKRAYSIFPYSTARKWPFGVIPYQYADAATEAGRGPKFTAAITRWTDKLPFLTFTKLPHANGGPNVPGVLMVRAIEDVLSYSYIGFVPVPEIWLGRPDLDSTDRWYTHAIGHSLMHEHQRPDRPQQLTLDCSKVATTINSPPPVCTNPCQGTGCWFSTYSWLADPNWNGGTYDIKSIMHFNPSDFAKNPSDPPLKPIAPQTFDSNRLHPTITDATRVCEIYSPTCRGVCGDGILTLANGEQCDDGNNTPNDGCSSTCKVSGPIPHCGNGILETSKGEQCEPPNTATCNANCQLVTQPPTCGNGILEPNLGEQCEPPGTQTCDDQCKWKVVPATCPAHCNPNVPSNKCHPSTSCIPLFGAKGDPGLPFGMSYMCACAAGFRADGVNPADAGKQIRVSATAYTSYVFVEPGLPCTTVCSPDTNPFPCSEVPRKDECW</sequence>
<keyword evidence="1" id="KW-0732">Signal</keyword>
<dbReference type="AlphaFoldDB" id="A0A9P9DLE0"/>
<dbReference type="Gene3D" id="3.40.390.10">
    <property type="entry name" value="Collagenase (Catalytic Domain)"/>
    <property type="match status" value="1"/>
</dbReference>
<organism evidence="4 5">
    <name type="scientific">Dendryphion nanum</name>
    <dbReference type="NCBI Taxonomy" id="256645"/>
    <lineage>
        <taxon>Eukaryota</taxon>
        <taxon>Fungi</taxon>
        <taxon>Dikarya</taxon>
        <taxon>Ascomycota</taxon>
        <taxon>Pezizomycotina</taxon>
        <taxon>Dothideomycetes</taxon>
        <taxon>Pleosporomycetidae</taxon>
        <taxon>Pleosporales</taxon>
        <taxon>Torulaceae</taxon>
        <taxon>Dendryphion</taxon>
    </lineage>
</organism>
<gene>
    <name evidence="4" type="ORF">B0J11DRAFT_508069</name>
</gene>